<dbReference type="EC" id="2.8.1.2" evidence="3"/>
<dbReference type="PANTHER" id="PTHR43855">
    <property type="entry name" value="THIOSULFATE SULFURTRANSFERASE"/>
    <property type="match status" value="1"/>
</dbReference>
<evidence type="ECO:0000313" key="3">
    <source>
        <dbReference type="EMBL" id="MBB3167235.1"/>
    </source>
</evidence>
<accession>A0A839UPC0</accession>
<dbReference type="CDD" id="cd01449">
    <property type="entry name" value="TST_Repeat_2"/>
    <property type="match status" value="1"/>
</dbReference>
<name>A0A839UPC0_9GAMM</name>
<keyword evidence="1" id="KW-0677">Repeat</keyword>
<comment type="caution">
    <text evidence="3">The sequence shown here is derived from an EMBL/GenBank/DDBJ whole genome shotgun (WGS) entry which is preliminary data.</text>
</comment>
<reference evidence="3 4" key="1">
    <citation type="submission" date="2020-08" db="EMBL/GenBank/DDBJ databases">
        <title>Genomic Encyclopedia of Type Strains, Phase III (KMG-III): the genomes of soil and plant-associated and newly described type strains.</title>
        <authorList>
            <person name="Whitman W."/>
        </authorList>
    </citation>
    <scope>NUCLEOTIDE SEQUENCE [LARGE SCALE GENOMIC DNA]</scope>
    <source>
        <strain evidence="3 4">CECT 8571</strain>
    </source>
</reference>
<dbReference type="EMBL" id="JACHXZ010000001">
    <property type="protein sequence ID" value="MBB3167235.1"/>
    <property type="molecule type" value="Genomic_DNA"/>
</dbReference>
<keyword evidence="3" id="KW-0808">Transferase</keyword>
<dbReference type="Pfam" id="PF00581">
    <property type="entry name" value="Rhodanese"/>
    <property type="match status" value="2"/>
</dbReference>
<organism evidence="3 4">
    <name type="scientific">Simiduia aestuariiviva</name>
    <dbReference type="NCBI Taxonomy" id="1510459"/>
    <lineage>
        <taxon>Bacteria</taxon>
        <taxon>Pseudomonadati</taxon>
        <taxon>Pseudomonadota</taxon>
        <taxon>Gammaproteobacteria</taxon>
        <taxon>Cellvibrionales</taxon>
        <taxon>Cellvibrionaceae</taxon>
        <taxon>Simiduia</taxon>
    </lineage>
</organism>
<gene>
    <name evidence="3" type="ORF">FHS30_000411</name>
</gene>
<dbReference type="EC" id="2.8.1.1" evidence="3"/>
<dbReference type="RefSeq" id="WP_183907779.1">
    <property type="nucleotide sequence ID" value="NZ_JACHXZ010000001.1"/>
</dbReference>
<feature type="domain" description="Rhodanese" evidence="2">
    <location>
        <begin position="156"/>
        <end position="266"/>
    </location>
</feature>
<dbReference type="InterPro" id="IPR036873">
    <property type="entry name" value="Rhodanese-like_dom_sf"/>
</dbReference>
<dbReference type="InterPro" id="IPR001307">
    <property type="entry name" value="Thiosulphate_STrfase_CS"/>
</dbReference>
<protein>
    <submittedName>
        <fullName evidence="3">Thiosulfate/3-mercaptopyruvate sulfurtransferase</fullName>
        <ecNumber evidence="3">2.8.1.1</ecNumber>
        <ecNumber evidence="3">2.8.1.2</ecNumber>
    </submittedName>
</protein>
<keyword evidence="3" id="KW-0670">Pyruvate</keyword>
<dbReference type="InterPro" id="IPR001763">
    <property type="entry name" value="Rhodanese-like_dom"/>
</dbReference>
<dbReference type="AlphaFoldDB" id="A0A839UPC0"/>
<dbReference type="SMART" id="SM00450">
    <property type="entry name" value="RHOD"/>
    <property type="match status" value="2"/>
</dbReference>
<dbReference type="GO" id="GO:0016784">
    <property type="term" value="F:3-mercaptopyruvate sulfurtransferase activity"/>
    <property type="evidence" value="ECO:0007669"/>
    <property type="project" value="UniProtKB-EC"/>
</dbReference>
<sequence>MMLPLIIEPADLHTELANPALRIVDLCNEQSYAQGHLPGAVSVTPQSIMANTPPAVGKLPDAAHLNALFERLGLTPDTHVVVYDDEGGGWAGRFIWLLDVIGHQNYSYLNGGLIAWKAEGLPLTTEVPHIAPVPHTLHLHPKPFTMSLDDIVSRLGDESLVIWDARSPAEFRGEKVFAQRGGHIPGATNCEWTQLMDQQRQLRIRSDAKAILANLGIVRGKDIITHCQTHHRSGFTYLVGKSLGFSIRAYDGSWSEWGNHPSTPIEQ</sequence>
<evidence type="ECO:0000259" key="2">
    <source>
        <dbReference type="PROSITE" id="PS50206"/>
    </source>
</evidence>
<dbReference type="SUPFAM" id="SSF52821">
    <property type="entry name" value="Rhodanese/Cell cycle control phosphatase"/>
    <property type="match status" value="2"/>
</dbReference>
<evidence type="ECO:0000256" key="1">
    <source>
        <dbReference type="ARBA" id="ARBA00022737"/>
    </source>
</evidence>
<dbReference type="InterPro" id="IPR051126">
    <property type="entry name" value="Thiosulfate_sulfurtransferase"/>
</dbReference>
<dbReference type="PANTHER" id="PTHR43855:SF1">
    <property type="entry name" value="THIOSULFATE SULFURTRANSFERASE"/>
    <property type="match status" value="1"/>
</dbReference>
<feature type="domain" description="Rhodanese" evidence="2">
    <location>
        <begin position="17"/>
        <end position="125"/>
    </location>
</feature>
<keyword evidence="4" id="KW-1185">Reference proteome</keyword>
<dbReference type="CDD" id="cd01448">
    <property type="entry name" value="TST_Repeat_1"/>
    <property type="match status" value="1"/>
</dbReference>
<dbReference type="PROSITE" id="PS00380">
    <property type="entry name" value="RHODANESE_1"/>
    <property type="match status" value="1"/>
</dbReference>
<proteinExistence type="predicted"/>
<evidence type="ECO:0000313" key="4">
    <source>
        <dbReference type="Proteomes" id="UP000559987"/>
    </source>
</evidence>
<dbReference type="Gene3D" id="3.40.250.10">
    <property type="entry name" value="Rhodanese-like domain"/>
    <property type="match status" value="2"/>
</dbReference>
<dbReference type="GO" id="GO:0004792">
    <property type="term" value="F:thiosulfate-cyanide sulfurtransferase activity"/>
    <property type="evidence" value="ECO:0007669"/>
    <property type="project" value="UniProtKB-EC"/>
</dbReference>
<dbReference type="Proteomes" id="UP000559987">
    <property type="component" value="Unassembled WGS sequence"/>
</dbReference>
<dbReference type="PROSITE" id="PS50206">
    <property type="entry name" value="RHODANESE_3"/>
    <property type="match status" value="2"/>
</dbReference>